<accession>A0A4Q4KRW6</accession>
<proteinExistence type="predicted"/>
<organism evidence="2 3">
    <name type="scientific">Brumimicrobium glaciale</name>
    <dbReference type="NCBI Taxonomy" id="200475"/>
    <lineage>
        <taxon>Bacteria</taxon>
        <taxon>Pseudomonadati</taxon>
        <taxon>Bacteroidota</taxon>
        <taxon>Flavobacteriia</taxon>
        <taxon>Flavobacteriales</taxon>
        <taxon>Crocinitomicaceae</taxon>
        <taxon>Brumimicrobium</taxon>
    </lineage>
</organism>
<sequence>MKNLITLITITLLAFSINAQEIISSQKARRVKNHKGDGLIYAQEKIYLQKAKHNKINIYKDGSKAGSKNFNKKIGGERTKTVKTIFNSEGITRIYSIEQDMSIELYTQKYTLDYNAIGDPMRFADIQMDPANFFRMEYYAENSEQTGNTLISIHLEYQNAANQLKLFLFDEDYQELNAVQATASTNFSQFEIIASKVLSNDKAVFLVREYEQTTSLYTTTKNIFASNMITFSQEEEPKINKMLPDYSRIIKYTISENISDNKVLIAIQSQLNESESEEQNEETDKNILGVYTYNFKTSELTRKSYPIDAEIKKTRRGIGSIKKVIFDNEGSSYFIFTMTASGGRIDYGAHTIKLDKDGKYIWGTPLVRKDVSDIKYRLTGYLVYVNDQNELEMIFNSKKNVFKKGEYKANDSNGIWFFHKMDVSKKTIPIKATFNSNSGEVEIKRILEKENVNSIAYKNAIETKENGVYYAIHNIGGKTFVSLIDFKRK</sequence>
<name>A0A4Q4KRW6_9FLAO</name>
<evidence type="ECO:0000313" key="2">
    <source>
        <dbReference type="EMBL" id="RYM35672.1"/>
    </source>
</evidence>
<protein>
    <submittedName>
        <fullName evidence="2">Uncharacterized protein</fullName>
    </submittedName>
</protein>
<dbReference type="OrthoDB" id="1466023at2"/>
<feature type="signal peptide" evidence="1">
    <location>
        <begin position="1"/>
        <end position="19"/>
    </location>
</feature>
<comment type="caution">
    <text evidence="2">The sequence shown here is derived from an EMBL/GenBank/DDBJ whole genome shotgun (WGS) entry which is preliminary data.</text>
</comment>
<evidence type="ECO:0000313" key="3">
    <source>
        <dbReference type="Proteomes" id="UP000293952"/>
    </source>
</evidence>
<dbReference type="Proteomes" id="UP000293952">
    <property type="component" value="Unassembled WGS sequence"/>
</dbReference>
<keyword evidence="1" id="KW-0732">Signal</keyword>
<keyword evidence="3" id="KW-1185">Reference proteome</keyword>
<gene>
    <name evidence="2" type="ORF">ERX46_01385</name>
</gene>
<dbReference type="RefSeq" id="WP_130092039.1">
    <property type="nucleotide sequence ID" value="NZ_SETE01000001.1"/>
</dbReference>
<dbReference type="AlphaFoldDB" id="A0A4Q4KRW6"/>
<dbReference type="EMBL" id="SETE01000001">
    <property type="protein sequence ID" value="RYM35672.1"/>
    <property type="molecule type" value="Genomic_DNA"/>
</dbReference>
<feature type="chain" id="PRO_5020314749" evidence="1">
    <location>
        <begin position="20"/>
        <end position="489"/>
    </location>
</feature>
<reference evidence="2 3" key="1">
    <citation type="submission" date="2019-02" db="EMBL/GenBank/DDBJ databases">
        <title>Genome sequence of the sea-ice species Brumimicrobium glaciale.</title>
        <authorList>
            <person name="Bowman J.P."/>
        </authorList>
    </citation>
    <scope>NUCLEOTIDE SEQUENCE [LARGE SCALE GENOMIC DNA]</scope>
    <source>
        <strain evidence="2 3">IC156</strain>
    </source>
</reference>
<evidence type="ECO:0000256" key="1">
    <source>
        <dbReference type="SAM" id="SignalP"/>
    </source>
</evidence>